<dbReference type="AlphaFoldDB" id="M3D408"/>
<accession>M3D408</accession>
<feature type="region of interest" description="Disordered" evidence="1">
    <location>
        <begin position="1"/>
        <end position="38"/>
    </location>
</feature>
<evidence type="ECO:0000256" key="1">
    <source>
        <dbReference type="SAM" id="MobiDB-lite"/>
    </source>
</evidence>
<proteinExistence type="predicted"/>
<protein>
    <submittedName>
        <fullName evidence="2">Uncharacterized protein</fullName>
    </submittedName>
</protein>
<reference evidence="3" key="1">
    <citation type="journal article" date="2013" name="Genome Announc.">
        <title>Draft Genome Sequence of Streptomyces bottropensis ATCC 25435, a Bottromycin-Producing Actinomycete.</title>
        <authorList>
            <person name="Zhang H."/>
            <person name="Zhou W."/>
            <person name="Zhuang Y."/>
            <person name="Liang X."/>
            <person name="Liu T."/>
        </authorList>
    </citation>
    <scope>NUCLEOTIDE SEQUENCE [LARGE SCALE GENOMIC DNA]</scope>
    <source>
        <strain evidence="3">ATCC 25435</strain>
    </source>
</reference>
<name>M3D408_9ACTN</name>
<gene>
    <name evidence="2" type="ORF">SBD_7594</name>
</gene>
<evidence type="ECO:0000313" key="3">
    <source>
        <dbReference type="Proteomes" id="UP000030760"/>
    </source>
</evidence>
<dbReference type="EMBL" id="KB405097">
    <property type="protein sequence ID" value="EMF50877.1"/>
    <property type="molecule type" value="Genomic_DNA"/>
</dbReference>
<organism evidence="2 3">
    <name type="scientific">Streptomyces bottropensis ATCC 25435</name>
    <dbReference type="NCBI Taxonomy" id="1054862"/>
    <lineage>
        <taxon>Bacteria</taxon>
        <taxon>Bacillati</taxon>
        <taxon>Actinomycetota</taxon>
        <taxon>Actinomycetes</taxon>
        <taxon>Kitasatosporales</taxon>
        <taxon>Streptomycetaceae</taxon>
        <taxon>Streptomyces</taxon>
    </lineage>
</organism>
<dbReference type="Proteomes" id="UP000030760">
    <property type="component" value="Unassembled WGS sequence"/>
</dbReference>
<feature type="compositionally biased region" description="Basic and acidic residues" evidence="1">
    <location>
        <begin position="1"/>
        <end position="16"/>
    </location>
</feature>
<evidence type="ECO:0000313" key="2">
    <source>
        <dbReference type="EMBL" id="EMF50877.1"/>
    </source>
</evidence>
<sequence>MRDEQSRSGVKCDRCVRMPSSGRGATGAGRAAQMSASG</sequence>